<dbReference type="PANTHER" id="PTHR30346">
    <property type="entry name" value="TRANSCRIPTIONAL DUAL REGULATOR HCAR-RELATED"/>
    <property type="match status" value="1"/>
</dbReference>
<dbReference type="InterPro" id="IPR000847">
    <property type="entry name" value="LysR_HTH_N"/>
</dbReference>
<dbReference type="InterPro" id="IPR036388">
    <property type="entry name" value="WH-like_DNA-bd_sf"/>
</dbReference>
<evidence type="ECO:0000256" key="2">
    <source>
        <dbReference type="ARBA" id="ARBA00023015"/>
    </source>
</evidence>
<dbReference type="Pfam" id="PF03466">
    <property type="entry name" value="LysR_substrate"/>
    <property type="match status" value="1"/>
</dbReference>
<dbReference type="RefSeq" id="WP_346087051.1">
    <property type="nucleotide sequence ID" value="NZ_BAAAVA010000001.1"/>
</dbReference>
<dbReference type="EMBL" id="BAAAVA010000001">
    <property type="protein sequence ID" value="GAA2906001.1"/>
    <property type="molecule type" value="Genomic_DNA"/>
</dbReference>
<gene>
    <name evidence="7" type="ORF">GCM10010478_00510</name>
</gene>
<organism evidence="7 8">
    <name type="scientific">Streptomyces erythrogriseus</name>
    <dbReference type="NCBI Taxonomy" id="284027"/>
    <lineage>
        <taxon>Bacteria</taxon>
        <taxon>Bacillati</taxon>
        <taxon>Actinomycetota</taxon>
        <taxon>Actinomycetes</taxon>
        <taxon>Kitasatosporales</taxon>
        <taxon>Streptomycetaceae</taxon>
        <taxon>Streptomyces</taxon>
        <taxon>Streptomyces griseoincarnatus group</taxon>
    </lineage>
</organism>
<evidence type="ECO:0000256" key="1">
    <source>
        <dbReference type="ARBA" id="ARBA00009437"/>
    </source>
</evidence>
<feature type="domain" description="HTH lysR-type" evidence="6">
    <location>
        <begin position="27"/>
        <end position="84"/>
    </location>
</feature>
<evidence type="ECO:0000256" key="4">
    <source>
        <dbReference type="ARBA" id="ARBA00023163"/>
    </source>
</evidence>
<keyword evidence="4" id="KW-0804">Transcription</keyword>
<accession>A0ABN3W9C3</accession>
<keyword evidence="3" id="KW-0238">DNA-binding</keyword>
<dbReference type="InterPro" id="IPR005119">
    <property type="entry name" value="LysR_subst-bd"/>
</dbReference>
<comment type="caution">
    <text evidence="7">The sequence shown here is derived from an EMBL/GenBank/DDBJ whole genome shotgun (WGS) entry which is preliminary data.</text>
</comment>
<dbReference type="Gene3D" id="1.10.10.10">
    <property type="entry name" value="Winged helix-like DNA-binding domain superfamily/Winged helix DNA-binding domain"/>
    <property type="match status" value="1"/>
</dbReference>
<sequence length="329" mass="36343">MEQVPSEERPTPGTAGRPETPGDDHDPTTRQLRLFLTLARELHFGRAAQRLYMTQPSLSRQIRLLENRLGVPLVDRTSRSVRLTEAGRTLLPEAENVLTAMSRLRSRAAEQSRRVRGRLVLGFVAGESAMPYTHAILDELTRRHPAVSVELRLLTFGDQFERLADDDVDAALLRPPLPPPLRTMTLAVEPRVACLPSSDPLADPAVGRPLTLTDLAEHRMVDMPASVSRTWWDDWTVNPRPDGTPVQYGPVVTDIEGLLTEVARGRAISFLPEAARRLYPRPGIHYVHVTDAPMSSAALAWLPGRHERPTVAALLDAARAVAPPANTPL</sequence>
<dbReference type="PANTHER" id="PTHR30346:SF0">
    <property type="entry name" value="HCA OPERON TRANSCRIPTIONAL ACTIVATOR HCAR"/>
    <property type="match status" value="1"/>
</dbReference>
<dbReference type="PROSITE" id="PS50931">
    <property type="entry name" value="HTH_LYSR"/>
    <property type="match status" value="1"/>
</dbReference>
<protein>
    <submittedName>
        <fullName evidence="7">LysR substrate-binding domain-containing protein</fullName>
    </submittedName>
</protein>
<evidence type="ECO:0000256" key="5">
    <source>
        <dbReference type="SAM" id="MobiDB-lite"/>
    </source>
</evidence>
<dbReference type="Proteomes" id="UP001501423">
    <property type="component" value="Unassembled WGS sequence"/>
</dbReference>
<evidence type="ECO:0000313" key="7">
    <source>
        <dbReference type="EMBL" id="GAA2906001.1"/>
    </source>
</evidence>
<dbReference type="SUPFAM" id="SSF46785">
    <property type="entry name" value="Winged helix' DNA-binding domain"/>
    <property type="match status" value="1"/>
</dbReference>
<dbReference type="Pfam" id="PF00126">
    <property type="entry name" value="HTH_1"/>
    <property type="match status" value="1"/>
</dbReference>
<keyword evidence="2" id="KW-0805">Transcription regulation</keyword>
<name>A0ABN3W9C3_9ACTN</name>
<keyword evidence="8" id="KW-1185">Reference proteome</keyword>
<feature type="region of interest" description="Disordered" evidence="5">
    <location>
        <begin position="1"/>
        <end position="28"/>
    </location>
</feature>
<dbReference type="InterPro" id="IPR036390">
    <property type="entry name" value="WH_DNA-bd_sf"/>
</dbReference>
<comment type="similarity">
    <text evidence="1">Belongs to the LysR transcriptional regulatory family.</text>
</comment>
<proteinExistence type="inferred from homology"/>
<dbReference type="SUPFAM" id="SSF53850">
    <property type="entry name" value="Periplasmic binding protein-like II"/>
    <property type="match status" value="1"/>
</dbReference>
<evidence type="ECO:0000256" key="3">
    <source>
        <dbReference type="ARBA" id="ARBA00023125"/>
    </source>
</evidence>
<dbReference type="Gene3D" id="3.40.190.10">
    <property type="entry name" value="Periplasmic binding protein-like II"/>
    <property type="match status" value="2"/>
</dbReference>
<reference evidence="7 8" key="1">
    <citation type="journal article" date="2019" name="Int. J. Syst. Evol. Microbiol.">
        <title>The Global Catalogue of Microorganisms (GCM) 10K type strain sequencing project: providing services to taxonomists for standard genome sequencing and annotation.</title>
        <authorList>
            <consortium name="The Broad Institute Genomics Platform"/>
            <consortium name="The Broad Institute Genome Sequencing Center for Infectious Disease"/>
            <person name="Wu L."/>
            <person name="Ma J."/>
        </authorList>
    </citation>
    <scope>NUCLEOTIDE SEQUENCE [LARGE SCALE GENOMIC DNA]</scope>
    <source>
        <strain evidence="7 8">JCM 9650</strain>
    </source>
</reference>
<dbReference type="PRINTS" id="PR00039">
    <property type="entry name" value="HTHLYSR"/>
</dbReference>
<evidence type="ECO:0000259" key="6">
    <source>
        <dbReference type="PROSITE" id="PS50931"/>
    </source>
</evidence>
<feature type="compositionally biased region" description="Basic and acidic residues" evidence="5">
    <location>
        <begin position="1"/>
        <end position="10"/>
    </location>
</feature>
<evidence type="ECO:0000313" key="8">
    <source>
        <dbReference type="Proteomes" id="UP001501423"/>
    </source>
</evidence>